<protein>
    <submittedName>
        <fullName evidence="1">Uncharacterized protein</fullName>
    </submittedName>
</protein>
<dbReference type="OrthoDB" id="76046at2759"/>
<accession>A0A024FYC9</accession>
<evidence type="ECO:0000313" key="1">
    <source>
        <dbReference type="EMBL" id="CCI39397.1"/>
    </source>
</evidence>
<keyword evidence="2" id="KW-1185">Reference proteome</keyword>
<evidence type="ECO:0000313" key="2">
    <source>
        <dbReference type="Proteomes" id="UP000053237"/>
    </source>
</evidence>
<gene>
    <name evidence="1" type="ORF">BN9_001800</name>
</gene>
<reference evidence="1 2" key="1">
    <citation type="submission" date="2012-05" db="EMBL/GenBank/DDBJ databases">
        <title>Recombination and specialization in a pathogen metapopulation.</title>
        <authorList>
            <person name="Gardiner A."/>
            <person name="Kemen E."/>
            <person name="Schultz-Larsen T."/>
            <person name="MacLean D."/>
            <person name="Van Oosterhout C."/>
            <person name="Jones J.D.G."/>
        </authorList>
    </citation>
    <scope>NUCLEOTIDE SEQUENCE [LARGE SCALE GENOMIC DNA]</scope>
    <source>
        <strain evidence="1 2">Ac Nc2</strain>
    </source>
</reference>
<dbReference type="Proteomes" id="UP000053237">
    <property type="component" value="Unassembled WGS sequence"/>
</dbReference>
<proteinExistence type="predicted"/>
<dbReference type="InParanoid" id="A0A024FYC9"/>
<dbReference type="AlphaFoldDB" id="A0A024FYC9"/>
<dbReference type="EMBL" id="CAIX01000001">
    <property type="protein sequence ID" value="CCI39397.1"/>
    <property type="molecule type" value="Genomic_DNA"/>
</dbReference>
<sequence>MEQVAQVLQQYANGLTESFDSVTTRIEESISRSTETMKVMNSVMESAILQNMTAHVSYSQRHNALEVSITNQSPIQLSGTKINTQIRPNNEDNHAITIFQRHVEIWKANESFQFKIQLLSSPMSTQCFDSINGDIVIDLVSPGTQLMLTKKEKFRISFLERLKFIVVVDHGAAGATMNKKMLYSRLLRVSSLRKLLNLSPYDALVTSTQGFYNIEWEENQQESSPSDAFCLNLLVIRQSTDHGDSCSEAIVAVYNNQTKDAVGNSDTAAAQIVREFENVAT</sequence>
<organism evidence="1 2">
    <name type="scientific">Albugo candida</name>
    <dbReference type="NCBI Taxonomy" id="65357"/>
    <lineage>
        <taxon>Eukaryota</taxon>
        <taxon>Sar</taxon>
        <taxon>Stramenopiles</taxon>
        <taxon>Oomycota</taxon>
        <taxon>Peronosporomycetes</taxon>
        <taxon>Albuginales</taxon>
        <taxon>Albuginaceae</taxon>
        <taxon>Albugo</taxon>
    </lineage>
</organism>
<comment type="caution">
    <text evidence="1">The sequence shown here is derived from an EMBL/GenBank/DDBJ whole genome shotgun (WGS) entry which is preliminary data.</text>
</comment>
<name>A0A024FYC9_9STRA</name>